<dbReference type="OrthoDB" id="240216at2759"/>
<dbReference type="InterPro" id="IPR042231">
    <property type="entry name" value="Cho/carn_acyl_trans_2"/>
</dbReference>
<feature type="active site" description="Proton acceptor" evidence="7">
    <location>
        <position position="316"/>
    </location>
</feature>
<dbReference type="GO" id="GO:0007274">
    <property type="term" value="P:neuromuscular synaptic transmission"/>
    <property type="evidence" value="ECO:0007669"/>
    <property type="project" value="TreeGrafter"/>
</dbReference>
<organism evidence="10 11">
    <name type="scientific">Hypsibius exemplaris</name>
    <name type="common">Freshwater tardigrade</name>
    <dbReference type="NCBI Taxonomy" id="2072580"/>
    <lineage>
        <taxon>Eukaryota</taxon>
        <taxon>Metazoa</taxon>
        <taxon>Ecdysozoa</taxon>
        <taxon>Tardigrada</taxon>
        <taxon>Eutardigrada</taxon>
        <taxon>Parachela</taxon>
        <taxon>Hypsibioidea</taxon>
        <taxon>Hypsibiidae</taxon>
        <taxon>Hypsibius</taxon>
    </lineage>
</organism>
<feature type="region of interest" description="Disordered" evidence="8">
    <location>
        <begin position="349"/>
        <end position="369"/>
    </location>
</feature>
<keyword evidence="11" id="KW-1185">Reference proteome</keyword>
<dbReference type="InterPro" id="IPR039551">
    <property type="entry name" value="Cho/carn_acyl_trans"/>
</dbReference>
<dbReference type="PANTHER" id="PTHR22589:SF14">
    <property type="entry name" value="CHOLINE O-ACETYLTRANSFERASE"/>
    <property type="match status" value="1"/>
</dbReference>
<evidence type="ECO:0000256" key="4">
    <source>
        <dbReference type="ARBA" id="ARBA00023315"/>
    </source>
</evidence>
<comment type="caution">
    <text evidence="10">The sequence shown here is derived from an EMBL/GenBank/DDBJ whole genome shotgun (WGS) entry which is preliminary data.</text>
</comment>
<dbReference type="Proteomes" id="UP000192578">
    <property type="component" value="Unassembled WGS sequence"/>
</dbReference>
<dbReference type="AlphaFoldDB" id="A0A1W0WJJ3"/>
<evidence type="ECO:0000256" key="7">
    <source>
        <dbReference type="PIRSR" id="PIRSR600542-1"/>
    </source>
</evidence>
<gene>
    <name evidence="10" type="ORF">BV898_10472</name>
</gene>
<keyword evidence="3" id="KW-0530">Neurotransmitter biosynthesis</keyword>
<dbReference type="Pfam" id="PF00755">
    <property type="entry name" value="Carn_acyltransf"/>
    <property type="match status" value="1"/>
</dbReference>
<evidence type="ECO:0000313" key="11">
    <source>
        <dbReference type="Proteomes" id="UP000192578"/>
    </source>
</evidence>
<name>A0A1W0WJJ3_HYPEX</name>
<reference evidence="11" key="1">
    <citation type="submission" date="2017-01" db="EMBL/GenBank/DDBJ databases">
        <title>Comparative genomics of anhydrobiosis in the tardigrade Hypsibius dujardini.</title>
        <authorList>
            <person name="Yoshida Y."/>
            <person name="Koutsovoulos G."/>
            <person name="Laetsch D."/>
            <person name="Stevens L."/>
            <person name="Kumar S."/>
            <person name="Horikawa D."/>
            <person name="Ishino K."/>
            <person name="Komine S."/>
            <person name="Tomita M."/>
            <person name="Blaxter M."/>
            <person name="Arakawa K."/>
        </authorList>
    </citation>
    <scope>NUCLEOTIDE SEQUENCE [LARGE SCALE GENOMIC DNA]</scope>
    <source>
        <strain evidence="11">Z151</strain>
    </source>
</reference>
<dbReference type="Gene3D" id="3.30.559.70">
    <property type="entry name" value="Choline/Carnitine o-acyltransferase, domain 2"/>
    <property type="match status" value="1"/>
</dbReference>
<dbReference type="PANTHER" id="PTHR22589">
    <property type="entry name" value="CARNITINE O-ACYLTRANSFERASE"/>
    <property type="match status" value="1"/>
</dbReference>
<dbReference type="InterPro" id="IPR000542">
    <property type="entry name" value="Carn_acyl_trans"/>
</dbReference>
<evidence type="ECO:0000256" key="1">
    <source>
        <dbReference type="ARBA" id="ARBA00005232"/>
    </source>
</evidence>
<evidence type="ECO:0000256" key="2">
    <source>
        <dbReference type="ARBA" id="ARBA00022679"/>
    </source>
</evidence>
<comment type="similarity">
    <text evidence="1">Belongs to the carnitine/choline acetyltransferase family.</text>
</comment>
<protein>
    <recommendedName>
        <fullName evidence="6">Choline O-acetyltransferase</fullName>
        <ecNumber evidence="5">2.3.1.6</ecNumber>
    </recommendedName>
</protein>
<dbReference type="GO" id="GO:0004102">
    <property type="term" value="F:choline O-acetyltransferase activity"/>
    <property type="evidence" value="ECO:0007669"/>
    <property type="project" value="UniProtKB-EC"/>
</dbReference>
<dbReference type="Gene3D" id="3.30.559.10">
    <property type="entry name" value="Chloramphenicol acetyltransferase-like domain"/>
    <property type="match status" value="1"/>
</dbReference>
<keyword evidence="2" id="KW-0808">Transferase</keyword>
<proteinExistence type="inferred from homology"/>
<keyword evidence="4" id="KW-0012">Acyltransferase</keyword>
<evidence type="ECO:0000256" key="8">
    <source>
        <dbReference type="SAM" id="MobiDB-lite"/>
    </source>
</evidence>
<evidence type="ECO:0000259" key="9">
    <source>
        <dbReference type="Pfam" id="PF00755"/>
    </source>
</evidence>
<accession>A0A1W0WJJ3</accession>
<dbReference type="InterPro" id="IPR023213">
    <property type="entry name" value="CAT-like_dom_sf"/>
</dbReference>
<dbReference type="GO" id="GO:0043005">
    <property type="term" value="C:neuron projection"/>
    <property type="evidence" value="ECO:0007669"/>
    <property type="project" value="TreeGrafter"/>
</dbReference>
<feature type="domain" description="Choline/carnitine acyltransferase" evidence="9">
    <location>
        <begin position="11"/>
        <end position="601"/>
    </location>
</feature>
<dbReference type="EC" id="2.3.1.6" evidence="5"/>
<dbReference type="EMBL" id="MTYJ01000090">
    <property type="protein sequence ID" value="OQV15366.1"/>
    <property type="molecule type" value="Genomic_DNA"/>
</dbReference>
<dbReference type="SUPFAM" id="SSF52777">
    <property type="entry name" value="CoA-dependent acyltransferases"/>
    <property type="match status" value="2"/>
</dbReference>
<dbReference type="GO" id="GO:0005737">
    <property type="term" value="C:cytoplasm"/>
    <property type="evidence" value="ECO:0007669"/>
    <property type="project" value="TreeGrafter"/>
</dbReference>
<evidence type="ECO:0000256" key="5">
    <source>
        <dbReference type="ARBA" id="ARBA00039091"/>
    </source>
</evidence>
<evidence type="ECO:0000256" key="3">
    <source>
        <dbReference type="ARBA" id="ARBA00022979"/>
    </source>
</evidence>
<dbReference type="GO" id="GO:0045202">
    <property type="term" value="C:synapse"/>
    <property type="evidence" value="ECO:0007669"/>
    <property type="project" value="GOC"/>
</dbReference>
<dbReference type="GO" id="GO:0008292">
    <property type="term" value="P:acetylcholine biosynthetic process"/>
    <property type="evidence" value="ECO:0007669"/>
    <property type="project" value="TreeGrafter"/>
</dbReference>
<evidence type="ECO:0000313" key="10">
    <source>
        <dbReference type="EMBL" id="OQV15366.1"/>
    </source>
</evidence>
<sequence>MPTRYEVPPKLPVPVQADCFQSYLEDLSAIVPREDWQKACELVGKFTARDGLGPLLHRKLEEHAQTVDNWAHDFWLDDMYFRMGLALPVNSNPGMVLRKQHFSSNYEWLRFTAEVMRGAVEYKLLIDAEAIPQQYTRSGEPFCMQQYNNIFHTYRQPGLNQDRRLRFTAQQHCIVATKGQFFQLAVFEDEQIRSAESLAHDLAFIVRHSDSDDAQQLPVGLLTTLDRRRWGETHKLLLEDPVNEKALASIEASLFIVCLDDECQVMSDIDVNEETTTLHEMIHGGGSTAHSRNRWFEKPLQLIVNREGFCGLNYEHSTAEGIPVVAMIESAFTKAVTWKDSYGKVQNGNHTNGGGVVTENGSGSVAKSEPKHLRWSLTPELQDILETTCMEIDRLAGDLELRVYRFDLFGKNIPKRHNMSPDCFVQLALQLAYYKSNGYLVATYESASIRRFTFGRVDVIRAATKQAKSWVEAMCLNGRSHEEKLKLFGEAMTKQTDVMNKAIRGQGVDNYFIALREIGTRETGEVPEVFQDDSFKCFNHFALSTSQVPTTDERTFMGYGPVVSGGYGCSYNLHENQILFCISSWRSCRNTSTKLFSKNLDEGLMEMRELLEHTASSA</sequence>
<evidence type="ECO:0000256" key="6">
    <source>
        <dbReference type="ARBA" id="ARBA00040495"/>
    </source>
</evidence>